<feature type="transmembrane region" description="Helical" evidence="1">
    <location>
        <begin position="20"/>
        <end position="40"/>
    </location>
</feature>
<keyword evidence="1" id="KW-0472">Membrane</keyword>
<dbReference type="OrthoDB" id="2955631at2"/>
<feature type="transmembrane region" description="Helical" evidence="1">
    <location>
        <begin position="67"/>
        <end position="90"/>
    </location>
</feature>
<keyword evidence="3" id="KW-1185">Reference proteome</keyword>
<keyword evidence="1" id="KW-0812">Transmembrane</keyword>
<dbReference type="STRING" id="283786.SAMN04487990_106152"/>
<keyword evidence="1" id="KW-1133">Transmembrane helix</keyword>
<dbReference type="InterPro" id="IPR018723">
    <property type="entry name" value="DUF2254_membrane"/>
</dbReference>
<gene>
    <name evidence="2" type="ORF">SAMN04487990_106152</name>
</gene>
<dbReference type="AlphaFoldDB" id="A0A1H3YDP3"/>
<sequence>MKERLLYILRSIYNLKDKIAFFPTLIAFAGSAFAYLMFYLESLGISKYLLEILPDLVINNTDTARTLLTTIIAGSISIMVFSFSMVMVLLNQASSNFSPRLLPGLISNRRHQVILGIYVATILYCIFTLISIRPSGNEYQLPGFSVLLAIVFMVISLGSFIYFIHSISQSIQINNIMDKIFRKSSTRLIHLLDCEKDNNLPFKSSNNWHSYQATKTGYLQHISLENIAEVAKSHDCKIEVIPTKGSFILEKDTLFKTEKPLDKDILEGLSTNFDFAKSELIEDNYVLAFKQLTEIAVKAMSPGINDPGTALNAIDYLSQLYALRLKKNDISYTYIDNTPWVLIATVNFSTLMYDTMAPLRTYCKHDVIIVKRLLTMLNHLKNLSTNSIYLKSIDEEIENLKEDALRAITNERDFEYIETENFNI</sequence>
<evidence type="ECO:0000313" key="2">
    <source>
        <dbReference type="EMBL" id="SEA09603.1"/>
    </source>
</evidence>
<reference evidence="2 3" key="1">
    <citation type="submission" date="2016-10" db="EMBL/GenBank/DDBJ databases">
        <authorList>
            <person name="de Groot N.N."/>
        </authorList>
    </citation>
    <scope>NUCLEOTIDE SEQUENCE [LARGE SCALE GENOMIC DNA]</scope>
    <source>
        <strain evidence="2 3">DSM 23842</strain>
    </source>
</reference>
<organism evidence="2 3">
    <name type="scientific">Bizionia paragorgiae</name>
    <dbReference type="NCBI Taxonomy" id="283786"/>
    <lineage>
        <taxon>Bacteria</taxon>
        <taxon>Pseudomonadati</taxon>
        <taxon>Bacteroidota</taxon>
        <taxon>Flavobacteriia</taxon>
        <taxon>Flavobacteriales</taxon>
        <taxon>Flavobacteriaceae</taxon>
        <taxon>Bizionia</taxon>
    </lineage>
</organism>
<evidence type="ECO:0000256" key="1">
    <source>
        <dbReference type="SAM" id="Phobius"/>
    </source>
</evidence>
<proteinExistence type="predicted"/>
<name>A0A1H3YDP3_BIZPA</name>
<dbReference type="Pfam" id="PF10011">
    <property type="entry name" value="DUF2254"/>
    <property type="match status" value="1"/>
</dbReference>
<accession>A0A1H3YDP3</accession>
<dbReference type="RefSeq" id="WP_092133284.1">
    <property type="nucleotide sequence ID" value="NZ_FNQK01000006.1"/>
</dbReference>
<dbReference type="EMBL" id="FNQK01000006">
    <property type="protein sequence ID" value="SEA09603.1"/>
    <property type="molecule type" value="Genomic_DNA"/>
</dbReference>
<dbReference type="Proteomes" id="UP000198846">
    <property type="component" value="Unassembled WGS sequence"/>
</dbReference>
<protein>
    <submittedName>
        <fullName evidence="2">Uncharacterized membrane protein</fullName>
    </submittedName>
</protein>
<feature type="transmembrane region" description="Helical" evidence="1">
    <location>
        <begin position="144"/>
        <end position="164"/>
    </location>
</feature>
<evidence type="ECO:0000313" key="3">
    <source>
        <dbReference type="Proteomes" id="UP000198846"/>
    </source>
</evidence>
<feature type="transmembrane region" description="Helical" evidence="1">
    <location>
        <begin position="111"/>
        <end position="132"/>
    </location>
</feature>